<feature type="compositionally biased region" description="Basic and acidic residues" evidence="1">
    <location>
        <begin position="122"/>
        <end position="139"/>
    </location>
</feature>
<proteinExistence type="predicted"/>
<feature type="compositionally biased region" description="Basic and acidic residues" evidence="1">
    <location>
        <begin position="436"/>
        <end position="454"/>
    </location>
</feature>
<sequence>MSAYRLTSIIVTPIIRELEAERVVEESRLKDTHRDEISSLQKEMDTKTSKEKEDLQNKFKAELEDFKQRAAEEHNSQMTNLKQENDSKVADLRESLEDLSSLKKKELDSALEKIREEIRHELEGQDKAERRKLELDYKNKQQNLRNDLEQEMKEMEKQLQSEFSEKKDNLRNQLNSGHVKKMEEMKREIGEVQEVERQQKEEELSKAKESRRLVSGLETDLQQLLDDKKAQIKVQHESELMRYKRDLESKTQLKKSELSTTDMAERTNLEQGHEEAISKARKEFEKLRESIRLDHKERISRLKLNLDEEEREVEDKSRAMEERKRALDEDQISLEKFSKELAERREKLTKLEKDLKRDETRVGSAEKEKEELVEELSTLRQSLDETRDKLEKSNISRKLLEERLKESETAAKEKAREVERLRKQGKSRIHKKHVRTVTDSDKENNQGDDSRLSMEDLESDEATIGKRSSRHRSLDDSDIIVNRHSRNHSDSYLSMDDTSMSSDYPQVGGKSMRRIINSENAVQIAKRYLRKHAKSLKDAGDAWSETKRRLRTSSGKYHPLAKRYLTESESDSDVTDLADLDTAELQLRINRRMDNLLSPHKDILPTSPQSSPTLPVSSPLSQLQNLSTYDATVRLQQATQTTSPRTFPQTTQTARPSTQPQHIQTDSPSPLCPILCHTCHHTLGVPLTSPTVIPI</sequence>
<feature type="region of interest" description="Disordered" evidence="1">
    <location>
        <begin position="307"/>
        <end position="326"/>
    </location>
</feature>
<feature type="compositionally biased region" description="Basic and acidic residues" evidence="1">
    <location>
        <begin position="354"/>
        <end position="370"/>
    </location>
</feature>
<protein>
    <submittedName>
        <fullName evidence="2">Uncharacterized protein</fullName>
    </submittedName>
</protein>
<dbReference type="Proteomes" id="UP000593567">
    <property type="component" value="Unassembled WGS sequence"/>
</dbReference>
<name>A0A7J7KDW2_BUGNE</name>
<comment type="caution">
    <text evidence="2">The sequence shown here is derived from an EMBL/GenBank/DDBJ whole genome shotgun (WGS) entry which is preliminary data.</text>
</comment>
<evidence type="ECO:0000313" key="2">
    <source>
        <dbReference type="EMBL" id="KAF6036395.1"/>
    </source>
</evidence>
<feature type="compositionally biased region" description="Basic and acidic residues" evidence="1">
    <location>
        <begin position="382"/>
        <end position="422"/>
    </location>
</feature>
<gene>
    <name evidence="2" type="ORF">EB796_005296</name>
</gene>
<accession>A0A7J7KDW2</accession>
<reference evidence="2" key="1">
    <citation type="submission" date="2020-06" db="EMBL/GenBank/DDBJ databases">
        <title>Draft genome of Bugula neritina, a colonial animal packing powerful symbionts and potential medicines.</title>
        <authorList>
            <person name="Rayko M."/>
        </authorList>
    </citation>
    <scope>NUCLEOTIDE SEQUENCE [LARGE SCALE GENOMIC DNA]</scope>
    <source>
        <strain evidence="2">Kwan_BN1</strain>
    </source>
</reference>
<organism evidence="2 3">
    <name type="scientific">Bugula neritina</name>
    <name type="common">Brown bryozoan</name>
    <name type="synonym">Sertularia neritina</name>
    <dbReference type="NCBI Taxonomy" id="10212"/>
    <lineage>
        <taxon>Eukaryota</taxon>
        <taxon>Metazoa</taxon>
        <taxon>Spiralia</taxon>
        <taxon>Lophotrochozoa</taxon>
        <taxon>Bryozoa</taxon>
        <taxon>Gymnolaemata</taxon>
        <taxon>Cheilostomatida</taxon>
        <taxon>Flustrina</taxon>
        <taxon>Buguloidea</taxon>
        <taxon>Bugulidae</taxon>
        <taxon>Bugula</taxon>
    </lineage>
</organism>
<dbReference type="AlphaFoldDB" id="A0A7J7KDW2"/>
<dbReference type="EMBL" id="VXIV02000732">
    <property type="protein sequence ID" value="KAF6036395.1"/>
    <property type="molecule type" value="Genomic_DNA"/>
</dbReference>
<feature type="compositionally biased region" description="Basic and acidic residues" evidence="1">
    <location>
        <begin position="180"/>
        <end position="212"/>
    </location>
</feature>
<feature type="region of interest" description="Disordered" evidence="1">
    <location>
        <begin position="354"/>
        <end position="476"/>
    </location>
</feature>
<feature type="compositionally biased region" description="Basic and acidic residues" evidence="1">
    <location>
        <begin position="313"/>
        <end position="326"/>
    </location>
</feature>
<feature type="compositionally biased region" description="Basic residues" evidence="1">
    <location>
        <begin position="423"/>
        <end position="435"/>
    </location>
</feature>
<feature type="compositionally biased region" description="Basic and acidic residues" evidence="1">
    <location>
        <begin position="146"/>
        <end position="170"/>
    </location>
</feature>
<evidence type="ECO:0000256" key="1">
    <source>
        <dbReference type="SAM" id="MobiDB-lite"/>
    </source>
</evidence>
<keyword evidence="3" id="KW-1185">Reference proteome</keyword>
<feature type="region of interest" description="Disordered" evidence="1">
    <location>
        <begin position="638"/>
        <end position="667"/>
    </location>
</feature>
<feature type="region of interest" description="Disordered" evidence="1">
    <location>
        <begin position="249"/>
        <end position="276"/>
    </location>
</feature>
<feature type="region of interest" description="Disordered" evidence="1">
    <location>
        <begin position="27"/>
        <end position="54"/>
    </location>
</feature>
<evidence type="ECO:0000313" key="3">
    <source>
        <dbReference type="Proteomes" id="UP000593567"/>
    </source>
</evidence>
<feature type="region of interest" description="Disordered" evidence="1">
    <location>
        <begin position="122"/>
        <end position="212"/>
    </location>
</feature>